<feature type="transmembrane region" description="Helical" evidence="2">
    <location>
        <begin position="173"/>
        <end position="193"/>
    </location>
</feature>
<evidence type="ECO:0000256" key="2">
    <source>
        <dbReference type="SAM" id="Phobius"/>
    </source>
</evidence>
<reference evidence="3" key="2">
    <citation type="submission" date="2021-09" db="EMBL/GenBank/DDBJ databases">
        <authorList>
            <person name="Jia N."/>
            <person name="Wang J."/>
            <person name="Shi W."/>
            <person name="Du L."/>
            <person name="Sun Y."/>
            <person name="Zhan W."/>
            <person name="Jiang J."/>
            <person name="Wang Q."/>
            <person name="Zhang B."/>
            <person name="Ji P."/>
            <person name="Sakyi L.B."/>
            <person name="Cui X."/>
            <person name="Yuan T."/>
            <person name="Jiang B."/>
            <person name="Yang W."/>
            <person name="Lam T.T.-Y."/>
            <person name="Chang Q."/>
            <person name="Ding S."/>
            <person name="Wang X."/>
            <person name="Zhu J."/>
            <person name="Ruan X."/>
            <person name="Zhao L."/>
            <person name="Wei J."/>
            <person name="Que T."/>
            <person name="Du C."/>
            <person name="Cheng J."/>
            <person name="Dai P."/>
            <person name="Han X."/>
            <person name="Huang E."/>
            <person name="Gao Y."/>
            <person name="Liu J."/>
            <person name="Shao H."/>
            <person name="Ye R."/>
            <person name="Li L."/>
            <person name="Wei W."/>
            <person name="Wang X."/>
            <person name="Wang C."/>
            <person name="Huo Q."/>
            <person name="Li W."/>
            <person name="Guo W."/>
            <person name="Chen H."/>
            <person name="Chen S."/>
            <person name="Zhou L."/>
            <person name="Zhou L."/>
            <person name="Ni X."/>
            <person name="Tian J."/>
            <person name="Zhou Y."/>
            <person name="Sheng Y."/>
            <person name="Liu T."/>
            <person name="Pan Y."/>
            <person name="Xia L."/>
            <person name="Li J."/>
            <person name="Zhao F."/>
            <person name="Cao W."/>
        </authorList>
    </citation>
    <scope>NUCLEOTIDE SEQUENCE</scope>
    <source>
        <strain evidence="3">Rmic-2018</strain>
        <tissue evidence="3">Larvae</tissue>
    </source>
</reference>
<feature type="region of interest" description="Disordered" evidence="1">
    <location>
        <begin position="99"/>
        <end position="121"/>
    </location>
</feature>
<protein>
    <submittedName>
        <fullName evidence="3">Uncharacterized protein</fullName>
    </submittedName>
</protein>
<evidence type="ECO:0000313" key="4">
    <source>
        <dbReference type="Proteomes" id="UP000821866"/>
    </source>
</evidence>
<dbReference type="EMBL" id="JABSTU010000010">
    <property type="protein sequence ID" value="KAH8019178.1"/>
    <property type="molecule type" value="Genomic_DNA"/>
</dbReference>
<keyword evidence="2" id="KW-0812">Transmembrane</keyword>
<dbReference type="Proteomes" id="UP000821866">
    <property type="component" value="Chromosome 8"/>
</dbReference>
<gene>
    <name evidence="3" type="ORF">HPB51_017405</name>
</gene>
<keyword evidence="2" id="KW-0472">Membrane</keyword>
<dbReference type="AlphaFoldDB" id="A0A9J6DB78"/>
<keyword evidence="2" id="KW-1133">Transmembrane helix</keyword>
<organism evidence="3 4">
    <name type="scientific">Rhipicephalus microplus</name>
    <name type="common">Cattle tick</name>
    <name type="synonym">Boophilus microplus</name>
    <dbReference type="NCBI Taxonomy" id="6941"/>
    <lineage>
        <taxon>Eukaryota</taxon>
        <taxon>Metazoa</taxon>
        <taxon>Ecdysozoa</taxon>
        <taxon>Arthropoda</taxon>
        <taxon>Chelicerata</taxon>
        <taxon>Arachnida</taxon>
        <taxon>Acari</taxon>
        <taxon>Parasitiformes</taxon>
        <taxon>Ixodida</taxon>
        <taxon>Ixodoidea</taxon>
        <taxon>Ixodidae</taxon>
        <taxon>Rhipicephalinae</taxon>
        <taxon>Rhipicephalus</taxon>
        <taxon>Boophilus</taxon>
    </lineage>
</organism>
<comment type="caution">
    <text evidence="3">The sequence shown here is derived from an EMBL/GenBank/DDBJ whole genome shotgun (WGS) entry which is preliminary data.</text>
</comment>
<accession>A0A9J6DB78</accession>
<name>A0A9J6DB78_RHIMP</name>
<reference evidence="3" key="1">
    <citation type="journal article" date="2020" name="Cell">
        <title>Large-Scale Comparative Analyses of Tick Genomes Elucidate Their Genetic Diversity and Vector Capacities.</title>
        <authorList>
            <consortium name="Tick Genome and Microbiome Consortium (TIGMIC)"/>
            <person name="Jia N."/>
            <person name="Wang J."/>
            <person name="Shi W."/>
            <person name="Du L."/>
            <person name="Sun Y."/>
            <person name="Zhan W."/>
            <person name="Jiang J.F."/>
            <person name="Wang Q."/>
            <person name="Zhang B."/>
            <person name="Ji P."/>
            <person name="Bell-Sakyi L."/>
            <person name="Cui X.M."/>
            <person name="Yuan T.T."/>
            <person name="Jiang B.G."/>
            <person name="Yang W.F."/>
            <person name="Lam T.T."/>
            <person name="Chang Q.C."/>
            <person name="Ding S.J."/>
            <person name="Wang X.J."/>
            <person name="Zhu J.G."/>
            <person name="Ruan X.D."/>
            <person name="Zhao L."/>
            <person name="Wei J.T."/>
            <person name="Ye R.Z."/>
            <person name="Que T.C."/>
            <person name="Du C.H."/>
            <person name="Zhou Y.H."/>
            <person name="Cheng J.X."/>
            <person name="Dai P.F."/>
            <person name="Guo W.B."/>
            <person name="Han X.H."/>
            <person name="Huang E.J."/>
            <person name="Li L.F."/>
            <person name="Wei W."/>
            <person name="Gao Y.C."/>
            <person name="Liu J.Z."/>
            <person name="Shao H.Z."/>
            <person name="Wang X."/>
            <person name="Wang C.C."/>
            <person name="Yang T.C."/>
            <person name="Huo Q.B."/>
            <person name="Li W."/>
            <person name="Chen H.Y."/>
            <person name="Chen S.E."/>
            <person name="Zhou L.G."/>
            <person name="Ni X.B."/>
            <person name="Tian J.H."/>
            <person name="Sheng Y."/>
            <person name="Liu T."/>
            <person name="Pan Y.S."/>
            <person name="Xia L.Y."/>
            <person name="Li J."/>
            <person name="Zhao F."/>
            <person name="Cao W.C."/>
        </authorList>
    </citation>
    <scope>NUCLEOTIDE SEQUENCE</scope>
    <source>
        <strain evidence="3">Rmic-2018</strain>
    </source>
</reference>
<keyword evidence="4" id="KW-1185">Reference proteome</keyword>
<proteinExistence type="predicted"/>
<sequence length="219" mass="24096">MAANLWQSPSSSTPLPPDKLTSVRYLCALASVRRVRPVLRQWAEKNSVVSRERRTLLVASYITADNRAAAAEEGRRQQLQSSAAFHFRSARNILGEGKWDWSGGERGTGRKSAKGTRRPGNAREVNEPVLVGGRGEQRNWDSRGRAGIESEKWVEIKFRISGCGGLPAVACPFSALLFPTSLCFLGVFFFSAITRNHGLCVAIEKQGQRRGPVRPPPPP</sequence>
<evidence type="ECO:0000313" key="3">
    <source>
        <dbReference type="EMBL" id="KAH8019178.1"/>
    </source>
</evidence>
<evidence type="ECO:0000256" key="1">
    <source>
        <dbReference type="SAM" id="MobiDB-lite"/>
    </source>
</evidence>